<dbReference type="Proteomes" id="UP001500974">
    <property type="component" value="Unassembled WGS sequence"/>
</dbReference>
<dbReference type="RefSeq" id="WP_277359668.1">
    <property type="nucleotide sequence ID" value="NZ_BAAAON010000001.1"/>
</dbReference>
<name>A0ABP5ML21_9MICC</name>
<sequence length="270" mass="28053">MNATLTPAGRRVRAFAKRAWIQQGTMALWLSVLIGAGYGLLVLLAPGGTETMPEMSAIIGSQTTDLAAVLGSDGKAHLMSSYMLVMAPALLGALVGIVATLTLPGVVADDVSGGGIEVLLASPIPRRNLFQAYLGAGLLLTSASWAAATLSFTAAVTLIALLTQTAVTMTMPYLMALIVLPLSMGIWSATITLFGALLYPRALESRAGMNGGPIRLLAIAPTLFAVPSVVFLDQWVLPVLGAALLTTLAASILIIHTTARRFQSTRILGN</sequence>
<feature type="transmembrane region" description="Helical" evidence="1">
    <location>
        <begin position="27"/>
        <end position="45"/>
    </location>
</feature>
<feature type="transmembrane region" description="Helical" evidence="1">
    <location>
        <begin position="82"/>
        <end position="108"/>
    </location>
</feature>
<dbReference type="EMBL" id="BAAAON010000001">
    <property type="protein sequence ID" value="GAA2174864.1"/>
    <property type="molecule type" value="Genomic_DNA"/>
</dbReference>
<accession>A0ABP5ML21</accession>
<proteinExistence type="predicted"/>
<feature type="transmembrane region" description="Helical" evidence="1">
    <location>
        <begin position="129"/>
        <end position="162"/>
    </location>
</feature>
<gene>
    <name evidence="2" type="ORF">GCM10009784_14940</name>
</gene>
<feature type="transmembrane region" description="Helical" evidence="1">
    <location>
        <begin position="236"/>
        <end position="256"/>
    </location>
</feature>
<keyword evidence="1" id="KW-0812">Transmembrane</keyword>
<protein>
    <recommendedName>
        <fullName evidence="4">ABC transporter permease</fullName>
    </recommendedName>
</protein>
<evidence type="ECO:0008006" key="4">
    <source>
        <dbReference type="Google" id="ProtNLM"/>
    </source>
</evidence>
<keyword evidence="1" id="KW-0472">Membrane</keyword>
<feature type="transmembrane region" description="Helical" evidence="1">
    <location>
        <begin position="212"/>
        <end position="230"/>
    </location>
</feature>
<organism evidence="2 3">
    <name type="scientific">Arthrobacter parietis</name>
    <dbReference type="NCBI Taxonomy" id="271434"/>
    <lineage>
        <taxon>Bacteria</taxon>
        <taxon>Bacillati</taxon>
        <taxon>Actinomycetota</taxon>
        <taxon>Actinomycetes</taxon>
        <taxon>Micrococcales</taxon>
        <taxon>Micrococcaceae</taxon>
        <taxon>Arthrobacter</taxon>
    </lineage>
</organism>
<keyword evidence="3" id="KW-1185">Reference proteome</keyword>
<feature type="transmembrane region" description="Helical" evidence="1">
    <location>
        <begin position="174"/>
        <end position="200"/>
    </location>
</feature>
<evidence type="ECO:0000313" key="2">
    <source>
        <dbReference type="EMBL" id="GAA2174864.1"/>
    </source>
</evidence>
<reference evidence="3" key="1">
    <citation type="journal article" date="2019" name="Int. J. Syst. Evol. Microbiol.">
        <title>The Global Catalogue of Microorganisms (GCM) 10K type strain sequencing project: providing services to taxonomists for standard genome sequencing and annotation.</title>
        <authorList>
            <consortium name="The Broad Institute Genomics Platform"/>
            <consortium name="The Broad Institute Genome Sequencing Center for Infectious Disease"/>
            <person name="Wu L."/>
            <person name="Ma J."/>
        </authorList>
    </citation>
    <scope>NUCLEOTIDE SEQUENCE [LARGE SCALE GENOMIC DNA]</scope>
    <source>
        <strain evidence="3">JCM 14917</strain>
    </source>
</reference>
<keyword evidence="1" id="KW-1133">Transmembrane helix</keyword>
<comment type="caution">
    <text evidence="2">The sequence shown here is derived from an EMBL/GenBank/DDBJ whole genome shotgun (WGS) entry which is preliminary data.</text>
</comment>
<evidence type="ECO:0000313" key="3">
    <source>
        <dbReference type="Proteomes" id="UP001500974"/>
    </source>
</evidence>
<evidence type="ECO:0000256" key="1">
    <source>
        <dbReference type="SAM" id="Phobius"/>
    </source>
</evidence>